<evidence type="ECO:0000313" key="2">
    <source>
        <dbReference type="Proteomes" id="UP000789525"/>
    </source>
</evidence>
<evidence type="ECO:0000313" key="1">
    <source>
        <dbReference type="EMBL" id="CAG8573605.1"/>
    </source>
</evidence>
<sequence>MSGMYENNGRSVSPSSSGNNSLHHNNNSSTSQNTASRNQQWLDETVQQRRVKFIPYEEFEDERMEERGDKEHGSGGINNTIKTMNWKKMRKRVVVKELENVSDLSDETREAFVTELKLHLQVESDEKIIRISGLSQGEWSRVDFPSSIWSADSQKSGTQGIGEEFTERAVGGKAKSIRSMQSMNSREKAEELTNRIIRGVREQAVKDTPNVYYGLYNKCWQSSPTARPTSQEVVRELRRLSEGGLTSIGSRGVEDVWVTGGEGRVGEERFTGSQKKSRISEIADLAELRKDALAAELWLHYQEIAEKSGKSFSVGDFEFH</sequence>
<reference evidence="1" key="1">
    <citation type="submission" date="2021-06" db="EMBL/GenBank/DDBJ databases">
        <authorList>
            <person name="Kallberg Y."/>
            <person name="Tangrot J."/>
            <person name="Rosling A."/>
        </authorList>
    </citation>
    <scope>NUCLEOTIDE SEQUENCE</scope>
    <source>
        <strain evidence="1">CL356</strain>
    </source>
</reference>
<name>A0ACA9M8T0_9GLOM</name>
<accession>A0ACA9M8T0</accession>
<keyword evidence="2" id="KW-1185">Reference proteome</keyword>
<comment type="caution">
    <text evidence="1">The sequence shown here is derived from an EMBL/GenBank/DDBJ whole genome shotgun (WGS) entry which is preliminary data.</text>
</comment>
<protein>
    <submittedName>
        <fullName evidence="1">113_t:CDS:1</fullName>
    </submittedName>
</protein>
<gene>
    <name evidence="1" type="ORF">ACOLOM_LOCUS5694</name>
</gene>
<dbReference type="Proteomes" id="UP000789525">
    <property type="component" value="Unassembled WGS sequence"/>
</dbReference>
<proteinExistence type="predicted"/>
<feature type="non-terminal residue" evidence="1">
    <location>
        <position position="320"/>
    </location>
</feature>
<dbReference type="EMBL" id="CAJVPT010010805">
    <property type="protein sequence ID" value="CAG8573605.1"/>
    <property type="molecule type" value="Genomic_DNA"/>
</dbReference>
<organism evidence="1 2">
    <name type="scientific">Acaulospora colombiana</name>
    <dbReference type="NCBI Taxonomy" id="27376"/>
    <lineage>
        <taxon>Eukaryota</taxon>
        <taxon>Fungi</taxon>
        <taxon>Fungi incertae sedis</taxon>
        <taxon>Mucoromycota</taxon>
        <taxon>Glomeromycotina</taxon>
        <taxon>Glomeromycetes</taxon>
        <taxon>Diversisporales</taxon>
        <taxon>Acaulosporaceae</taxon>
        <taxon>Acaulospora</taxon>
    </lineage>
</organism>